<keyword evidence="4" id="KW-0560">Oxidoreductase</keyword>
<comment type="cofactor">
    <cofactor evidence="1">
        <name>Fe cation</name>
        <dbReference type="ChEBI" id="CHEBI:24875"/>
    </cofactor>
</comment>
<keyword evidence="6" id="KW-0411">Iron-sulfur</keyword>
<dbReference type="Gene3D" id="2.102.10.10">
    <property type="entry name" value="Rieske [2Fe-2S] iron-sulphur domain"/>
    <property type="match status" value="1"/>
</dbReference>
<keyword evidence="8" id="KW-0223">Dioxygenase</keyword>
<sequence length="385" mass="43931">MTTAISDIPSMNDRLRVVAGLPEHDAQCLPGRFYTDPDYFRHEVETFLSREWHCLGRADEIPGPGDYFTGQLFDEPLLVVRGDDGAVRVLSNLCRHRGMPLAEGSGSTRRFVCSYHAWSYGRAGELVNAPRMRDKGVTRETCSLPSFPCEVWNGFIYANLDPEARPLAPRLGQLGDLLGHYRTGEMRIVRSFEEEWRTNWKCLVENFMEAYHLSVVHPETLHPYTPTGLSRKSMSDDSFTSYCANYPETAGSRGTGAPGLTEEERRRSTLFCLFPTQIASQAATLLVSFSIQPLAVDRIRVRWTMSTWGDELTQDELEDRIALWHEVNREDREKLERMQRTLASRHAPSGPLAPRDYEGTIWDFYRYLGRQVPPEETPLRAVSAY</sequence>
<dbReference type="Pfam" id="PF00848">
    <property type="entry name" value="Ring_hydroxyl_A"/>
    <property type="match status" value="1"/>
</dbReference>
<keyword evidence="2" id="KW-0001">2Fe-2S</keyword>
<dbReference type="Gene3D" id="3.90.380.10">
    <property type="entry name" value="Naphthalene 1,2-dioxygenase Alpha Subunit, Chain A, domain 1"/>
    <property type="match status" value="2"/>
</dbReference>
<keyword evidence="9" id="KW-1185">Reference proteome</keyword>
<dbReference type="AlphaFoldDB" id="A0AAQ0HJ70"/>
<evidence type="ECO:0000256" key="2">
    <source>
        <dbReference type="ARBA" id="ARBA00022714"/>
    </source>
</evidence>
<gene>
    <name evidence="8" type="ORF">ATH84_10105</name>
</gene>
<dbReference type="InterPro" id="IPR015879">
    <property type="entry name" value="Ring_hydroxy_dOase_asu_C_dom"/>
</dbReference>
<dbReference type="Proteomes" id="UP000256794">
    <property type="component" value="Unassembled WGS sequence"/>
</dbReference>
<evidence type="ECO:0000313" key="8">
    <source>
        <dbReference type="EMBL" id="REG47655.1"/>
    </source>
</evidence>
<evidence type="ECO:0000313" key="9">
    <source>
        <dbReference type="Proteomes" id="UP000256794"/>
    </source>
</evidence>
<dbReference type="Pfam" id="PF00355">
    <property type="entry name" value="Rieske"/>
    <property type="match status" value="1"/>
</dbReference>
<reference evidence="8 9" key="1">
    <citation type="submission" date="2018-08" db="EMBL/GenBank/DDBJ databases">
        <title>Genomic Encyclopedia of Archaeal and Bacterial Type Strains, Phase II (KMG-II): from individual species to whole genera.</title>
        <authorList>
            <person name="Goeker M."/>
        </authorList>
    </citation>
    <scope>NUCLEOTIDE SEQUENCE [LARGE SCALE GENOMIC DNA]</scope>
    <source>
        <strain evidence="8 9">DSM 582</strain>
    </source>
</reference>
<dbReference type="EMBL" id="QUMX01000010">
    <property type="protein sequence ID" value="REG47655.1"/>
    <property type="molecule type" value="Genomic_DNA"/>
</dbReference>
<organism evidence="8 9">
    <name type="scientific">Paracoccus versutus</name>
    <name type="common">Thiobacillus versutus</name>
    <dbReference type="NCBI Taxonomy" id="34007"/>
    <lineage>
        <taxon>Bacteria</taxon>
        <taxon>Pseudomonadati</taxon>
        <taxon>Pseudomonadota</taxon>
        <taxon>Alphaproteobacteria</taxon>
        <taxon>Rhodobacterales</taxon>
        <taxon>Paracoccaceae</taxon>
        <taxon>Paracoccus</taxon>
    </lineage>
</organism>
<name>A0AAQ0HJ70_PARVE</name>
<protein>
    <submittedName>
        <fullName evidence="8">Phenylpropionate dioxygenase-like ring-hydroxylating dioxygenase large terminal subunit</fullName>
    </submittedName>
</protein>
<evidence type="ECO:0000256" key="4">
    <source>
        <dbReference type="ARBA" id="ARBA00023002"/>
    </source>
</evidence>
<dbReference type="PRINTS" id="PR00090">
    <property type="entry name" value="RNGDIOXGNASE"/>
</dbReference>
<dbReference type="InterPro" id="IPR036922">
    <property type="entry name" value="Rieske_2Fe-2S_sf"/>
</dbReference>
<dbReference type="PROSITE" id="PS51296">
    <property type="entry name" value="RIESKE"/>
    <property type="match status" value="1"/>
</dbReference>
<keyword evidence="5" id="KW-0408">Iron</keyword>
<dbReference type="PANTHER" id="PTHR43756:SF5">
    <property type="entry name" value="CHOLINE MONOOXYGENASE, CHLOROPLASTIC"/>
    <property type="match status" value="1"/>
</dbReference>
<evidence type="ECO:0000259" key="7">
    <source>
        <dbReference type="PROSITE" id="PS51296"/>
    </source>
</evidence>
<keyword evidence="3" id="KW-0479">Metal-binding</keyword>
<evidence type="ECO:0000256" key="5">
    <source>
        <dbReference type="ARBA" id="ARBA00023004"/>
    </source>
</evidence>
<dbReference type="InterPro" id="IPR017941">
    <property type="entry name" value="Rieske_2Fe-2S"/>
</dbReference>
<dbReference type="CDD" id="cd03469">
    <property type="entry name" value="Rieske_RO_Alpha_N"/>
    <property type="match status" value="1"/>
</dbReference>
<dbReference type="GO" id="GO:0051213">
    <property type="term" value="F:dioxygenase activity"/>
    <property type="evidence" value="ECO:0007669"/>
    <property type="project" value="UniProtKB-KW"/>
</dbReference>
<comment type="caution">
    <text evidence="8">The sequence shown here is derived from an EMBL/GenBank/DDBJ whole genome shotgun (WGS) entry which is preliminary data.</text>
</comment>
<feature type="domain" description="Rieske" evidence="7">
    <location>
        <begin position="52"/>
        <end position="158"/>
    </location>
</feature>
<dbReference type="InterPro" id="IPR001663">
    <property type="entry name" value="Rng_hydr_dOase-A"/>
</dbReference>
<dbReference type="PANTHER" id="PTHR43756">
    <property type="entry name" value="CHOLINE MONOOXYGENASE, CHLOROPLASTIC"/>
    <property type="match status" value="1"/>
</dbReference>
<proteinExistence type="predicted"/>
<dbReference type="SUPFAM" id="SSF50022">
    <property type="entry name" value="ISP domain"/>
    <property type="match status" value="1"/>
</dbReference>
<evidence type="ECO:0000256" key="1">
    <source>
        <dbReference type="ARBA" id="ARBA00001962"/>
    </source>
</evidence>
<dbReference type="GO" id="GO:0051537">
    <property type="term" value="F:2 iron, 2 sulfur cluster binding"/>
    <property type="evidence" value="ECO:0007669"/>
    <property type="project" value="UniProtKB-KW"/>
</dbReference>
<accession>A0AAQ0HJ70</accession>
<dbReference type="GO" id="GO:0005506">
    <property type="term" value="F:iron ion binding"/>
    <property type="evidence" value="ECO:0007669"/>
    <property type="project" value="InterPro"/>
</dbReference>
<evidence type="ECO:0000256" key="3">
    <source>
        <dbReference type="ARBA" id="ARBA00022723"/>
    </source>
</evidence>
<dbReference type="SUPFAM" id="SSF55961">
    <property type="entry name" value="Bet v1-like"/>
    <property type="match status" value="1"/>
</dbReference>
<dbReference type="RefSeq" id="WP_243700160.1">
    <property type="nucleotide sequence ID" value="NZ_CP035284.1"/>
</dbReference>
<evidence type="ECO:0000256" key="6">
    <source>
        <dbReference type="ARBA" id="ARBA00023014"/>
    </source>
</evidence>